<dbReference type="EMBL" id="QXFX01000773">
    <property type="protein sequence ID" value="KAE9104726.1"/>
    <property type="molecule type" value="Genomic_DNA"/>
</dbReference>
<protein>
    <submittedName>
        <fullName evidence="2">Uncharacterized protein</fullName>
    </submittedName>
</protein>
<feature type="region of interest" description="Disordered" evidence="1">
    <location>
        <begin position="1"/>
        <end position="178"/>
    </location>
</feature>
<proteinExistence type="predicted"/>
<organism evidence="2 3">
    <name type="scientific">Phytophthora fragariae</name>
    <dbReference type="NCBI Taxonomy" id="53985"/>
    <lineage>
        <taxon>Eukaryota</taxon>
        <taxon>Sar</taxon>
        <taxon>Stramenopiles</taxon>
        <taxon>Oomycota</taxon>
        <taxon>Peronosporomycetes</taxon>
        <taxon>Peronosporales</taxon>
        <taxon>Peronosporaceae</taxon>
        <taxon>Phytophthora</taxon>
    </lineage>
</organism>
<feature type="compositionally biased region" description="Low complexity" evidence="1">
    <location>
        <begin position="22"/>
        <end position="42"/>
    </location>
</feature>
<accession>A0A6G0L1C6</accession>
<comment type="caution">
    <text evidence="2">The sequence shown here is derived from an EMBL/GenBank/DDBJ whole genome shotgun (WGS) entry which is preliminary data.</text>
</comment>
<name>A0A6G0L1C6_9STRA</name>
<feature type="compositionally biased region" description="Low complexity" evidence="1">
    <location>
        <begin position="92"/>
        <end position="110"/>
    </location>
</feature>
<feature type="compositionally biased region" description="Polar residues" evidence="1">
    <location>
        <begin position="43"/>
        <end position="59"/>
    </location>
</feature>
<dbReference type="PANTHER" id="PTHR34415">
    <property type="entry name" value="INTEGRASE CATALYTIC DOMAIN-CONTAINING PROTEIN"/>
    <property type="match status" value="1"/>
</dbReference>
<evidence type="ECO:0000313" key="3">
    <source>
        <dbReference type="Proteomes" id="UP000488956"/>
    </source>
</evidence>
<evidence type="ECO:0000256" key="1">
    <source>
        <dbReference type="SAM" id="MobiDB-lite"/>
    </source>
</evidence>
<feature type="compositionally biased region" description="Polar residues" evidence="1">
    <location>
        <begin position="1"/>
        <end position="15"/>
    </location>
</feature>
<reference evidence="2 3" key="1">
    <citation type="submission" date="2018-09" db="EMBL/GenBank/DDBJ databases">
        <title>Genomic investigation of the strawberry pathogen Phytophthora fragariae indicates pathogenicity is determined by transcriptional variation in three key races.</title>
        <authorList>
            <person name="Adams T.M."/>
            <person name="Armitage A.D."/>
            <person name="Sobczyk M.K."/>
            <person name="Bates H.J."/>
            <person name="Dunwell J.M."/>
            <person name="Nellist C.F."/>
            <person name="Harrison R.J."/>
        </authorList>
    </citation>
    <scope>NUCLEOTIDE SEQUENCE [LARGE SCALE GENOMIC DNA]</scope>
    <source>
        <strain evidence="2 3">ONT-3</strain>
    </source>
</reference>
<dbReference type="Proteomes" id="UP000488956">
    <property type="component" value="Unassembled WGS sequence"/>
</dbReference>
<gene>
    <name evidence="2" type="ORF">PF010_g13281</name>
</gene>
<feature type="compositionally biased region" description="Polar residues" evidence="1">
    <location>
        <begin position="68"/>
        <end position="83"/>
    </location>
</feature>
<dbReference type="AlphaFoldDB" id="A0A6G0L1C6"/>
<feature type="compositionally biased region" description="Acidic residues" evidence="1">
    <location>
        <begin position="129"/>
        <end position="169"/>
    </location>
</feature>
<sequence>MNPDATRSATSSGQAPRSGEAPCSVQAPSSVQVPSSGQVLSSDQAPSSGQVPSSGQAPSSGEAPRSGQAPTSAQPPRSDQAPSSDLVPRSGQAPSSAQPPSSDQAPSSDQVPRAAKPPTERRLLGSLQEDPEEPASDVSEDSSWDPDSEDADNDSAADAQAEELSDSDSSDGVPMDGRIILNDDDLHDRVVQLITEGGCDDKCLQGKAAELQNFLCSLSYMTSQEKKQSVLTSLAMMMKMSTAVRRHGTGVRMTFAYYLPLVGRVCRDTWTSVYSVSTATITRYRRQIQSGSFSVKPHGGAMNLNASKIDIRWLVKWFRAFATTLGDVVPVRVRTQKTIDGVVCKQYTNENYTLLPAYFTWDQLYTGMHNYVLENEMDVREPRPSTFRRILLECCPTVRVRSPRSNVCDLCSIMFSNMRSGVTSQLTEDLGVHTAAAKEMR</sequence>
<evidence type="ECO:0000313" key="2">
    <source>
        <dbReference type="EMBL" id="KAE9104726.1"/>
    </source>
</evidence>
<dbReference type="PANTHER" id="PTHR34415:SF1">
    <property type="entry name" value="INTEGRASE CATALYTIC DOMAIN-CONTAINING PROTEIN"/>
    <property type="match status" value="1"/>
</dbReference>